<feature type="domain" description="Peptidase M14" evidence="7">
    <location>
        <begin position="57"/>
        <end position="238"/>
    </location>
</feature>
<dbReference type="PANTHER" id="PTHR11705">
    <property type="entry name" value="PROTEASE FAMILY M14 CARBOXYPEPTIDASE A,B"/>
    <property type="match status" value="1"/>
</dbReference>
<reference evidence="8" key="1">
    <citation type="submission" date="2020-10" db="EMBL/GenBank/DDBJ databases">
        <title>Sequencing the genomes of 1000 actinobacteria strains.</title>
        <authorList>
            <person name="Klenk H.-P."/>
        </authorList>
    </citation>
    <scope>NUCLEOTIDE SEQUENCE</scope>
    <source>
        <strain evidence="8">DSM 45354</strain>
    </source>
</reference>
<dbReference type="PANTHER" id="PTHR11705:SF143">
    <property type="entry name" value="SLL0236 PROTEIN"/>
    <property type="match status" value="1"/>
</dbReference>
<evidence type="ECO:0000256" key="2">
    <source>
        <dbReference type="ARBA" id="ARBA00005988"/>
    </source>
</evidence>
<dbReference type="AlphaFoldDB" id="A0A927MXK1"/>
<keyword evidence="4" id="KW-0378">Hydrolase</keyword>
<dbReference type="Pfam" id="PF00246">
    <property type="entry name" value="Peptidase_M14"/>
    <property type="match status" value="1"/>
</dbReference>
<dbReference type="SUPFAM" id="SSF52317">
    <property type="entry name" value="Class I glutamine amidotransferase-like"/>
    <property type="match status" value="1"/>
</dbReference>
<protein>
    <recommendedName>
        <fullName evidence="7">Peptidase M14 domain-containing protein</fullName>
    </recommendedName>
</protein>
<evidence type="ECO:0000256" key="4">
    <source>
        <dbReference type="ARBA" id="ARBA00022801"/>
    </source>
</evidence>
<evidence type="ECO:0000259" key="7">
    <source>
        <dbReference type="Pfam" id="PF00246"/>
    </source>
</evidence>
<dbReference type="EMBL" id="JADBEM010000001">
    <property type="protein sequence ID" value="MBE1607133.1"/>
    <property type="molecule type" value="Genomic_DNA"/>
</dbReference>
<organism evidence="8 9">
    <name type="scientific">Actinopolymorpha pittospori</name>
    <dbReference type="NCBI Taxonomy" id="648752"/>
    <lineage>
        <taxon>Bacteria</taxon>
        <taxon>Bacillati</taxon>
        <taxon>Actinomycetota</taxon>
        <taxon>Actinomycetes</taxon>
        <taxon>Propionibacteriales</taxon>
        <taxon>Actinopolymorphaceae</taxon>
        <taxon>Actinopolymorpha</taxon>
    </lineage>
</organism>
<evidence type="ECO:0000256" key="1">
    <source>
        <dbReference type="ARBA" id="ARBA00001947"/>
    </source>
</evidence>
<dbReference type="GO" id="GO:0004181">
    <property type="term" value="F:metallocarboxypeptidase activity"/>
    <property type="evidence" value="ECO:0007669"/>
    <property type="project" value="InterPro"/>
</dbReference>
<dbReference type="CDD" id="cd06240">
    <property type="entry name" value="M14-like"/>
    <property type="match status" value="1"/>
</dbReference>
<accession>A0A927MXK1</accession>
<keyword evidence="9" id="KW-1185">Reference proteome</keyword>
<keyword evidence="3" id="KW-0645">Protease</keyword>
<gene>
    <name evidence="8" type="ORF">HEB94_003981</name>
</gene>
<dbReference type="GO" id="GO:0005615">
    <property type="term" value="C:extracellular space"/>
    <property type="evidence" value="ECO:0007669"/>
    <property type="project" value="TreeGrafter"/>
</dbReference>
<evidence type="ECO:0000256" key="5">
    <source>
        <dbReference type="ARBA" id="ARBA00022833"/>
    </source>
</evidence>
<dbReference type="Gene3D" id="3.40.50.880">
    <property type="match status" value="1"/>
</dbReference>
<dbReference type="SUPFAM" id="SSF53187">
    <property type="entry name" value="Zn-dependent exopeptidases"/>
    <property type="match status" value="1"/>
</dbReference>
<comment type="caution">
    <text evidence="8">The sequence shown here is derived from an EMBL/GenBank/DDBJ whole genome shotgun (WGS) entry which is preliminary data.</text>
</comment>
<name>A0A927MXK1_9ACTN</name>
<evidence type="ECO:0000313" key="8">
    <source>
        <dbReference type="EMBL" id="MBE1607133.1"/>
    </source>
</evidence>
<dbReference type="GO" id="GO:0008270">
    <property type="term" value="F:zinc ion binding"/>
    <property type="evidence" value="ECO:0007669"/>
    <property type="project" value="InterPro"/>
</dbReference>
<evidence type="ECO:0000256" key="6">
    <source>
        <dbReference type="ARBA" id="ARBA00023049"/>
    </source>
</evidence>
<comment type="similarity">
    <text evidence="2">Belongs to the peptidase M14 family.</text>
</comment>
<dbReference type="Gene3D" id="3.40.630.10">
    <property type="entry name" value="Zn peptidases"/>
    <property type="match status" value="1"/>
</dbReference>
<dbReference type="GO" id="GO:0006508">
    <property type="term" value="P:proteolysis"/>
    <property type="evidence" value="ECO:0007669"/>
    <property type="project" value="UniProtKB-KW"/>
</dbReference>
<keyword evidence="5" id="KW-0862">Zinc</keyword>
<dbReference type="InterPro" id="IPR000834">
    <property type="entry name" value="Peptidase_M14"/>
</dbReference>
<evidence type="ECO:0000313" key="9">
    <source>
        <dbReference type="Proteomes" id="UP000638648"/>
    </source>
</evidence>
<evidence type="ECO:0000256" key="3">
    <source>
        <dbReference type="ARBA" id="ARBA00022670"/>
    </source>
</evidence>
<keyword evidence="6" id="KW-0482">Metalloprotease</keyword>
<dbReference type="InterPro" id="IPR029062">
    <property type="entry name" value="Class_I_gatase-like"/>
</dbReference>
<dbReference type="Proteomes" id="UP000638648">
    <property type="component" value="Unassembled WGS sequence"/>
</dbReference>
<comment type="cofactor">
    <cofactor evidence="1">
        <name>Zn(2+)</name>
        <dbReference type="ChEBI" id="CHEBI:29105"/>
    </cofactor>
</comment>
<sequence>MPGSAAALRTPSAEAEVPSVAAGSVPTPEQYFGFEMGAEGELARYPDMLKYFQLMPRRTNRVTYEKLGETTMHNDYSLLTISSPRNLQRIDRLVEINRRLANPRGLSNAEAKKLAEEGRPFYLLFASIHSTEVGTGQAVPNIVHRLATENSADVKEILDKAVVLVVPSQNPDGQELVVNHWYDTKGTPYNRSYPDLYHKYIGHDDNRDWFMFTQKETQLAVQLQNKYKPVITHDMHQMGSSGARMFVPPYLDPFDPNIHPLLVQATNTVGNEMAHALAAEGKEGVVWNDVYDYWTPARMYMVYHGQPRILTEIASVNLADTYVNPRGPDVPIGPQQPTVNFPAPYSKGTWTLKQIVDYGDTAAFAGMKYVARFHSEWLYNFYQVQRDWVNRDRGPYAFVIPADQRDPYATYELLKILQTAEVEIHQATAPFSSNGKEYPAGSWVVKLAQPFGSFAKTMLEKQVYPDMREYEGGPPMPPYDIAGHTLPMLMGVSVDTAQAEFGATLTQVEKVAPGKVELPPTPQGAYLVGPESYGAFRLVAELQKAGVPTVRAAEEFEAAGRTFAAGTFVLPPSAQARGVLTKVTKETGIPVYGVDTAPAVDGFQLKGGTRVGLHRGANNIPGGWMMWLFEQYGINHSVMSAQDFEGDLNDKYDVIVLPPGMTKNRIVNGLDPAKNPPEFAWAYGVGEEGWRKLQDFVEDGGTLLSLGSSVAGTTELLDLPIEPVLPDDEKEFYSPGSLLNQEFDTTNPVAWGMTEEWPVFFESDQAYRLKPGAESSVVSRYPGSDVLASGWLLGEDYIKGQANVISHQVGDGYVVTYGSQVDFRTWTRGTFKLIFNAMYQGPSTPVSAQLLGQRLGG</sequence>
<dbReference type="RefSeq" id="WP_192751126.1">
    <property type="nucleotide sequence ID" value="NZ_BAABJL010000175.1"/>
</dbReference>
<proteinExistence type="inferred from homology"/>